<protein>
    <recommendedName>
        <fullName evidence="4">Lipoprotein</fullName>
    </recommendedName>
</protein>
<sequence>MNKMMVALTASFALTACAKDPNPDWAKCPILEVPSKQIGNREAVAQACMDRKSAALSKGPDSADTIAAAAATMCEPFIGKISEDIKDPMMAEKVTAQIVRDMKAKSAAIVVQVRTWKCLENPTYANNVSTF</sequence>
<feature type="chain" id="PRO_5045848348" description="Lipoprotein" evidence="1">
    <location>
        <begin position="19"/>
        <end position="131"/>
    </location>
</feature>
<dbReference type="PROSITE" id="PS51257">
    <property type="entry name" value="PROKAR_LIPOPROTEIN"/>
    <property type="match status" value="1"/>
</dbReference>
<evidence type="ECO:0000256" key="1">
    <source>
        <dbReference type="SAM" id="SignalP"/>
    </source>
</evidence>
<feature type="signal peptide" evidence="1">
    <location>
        <begin position="1"/>
        <end position="18"/>
    </location>
</feature>
<comment type="caution">
    <text evidence="2">The sequence shown here is derived from an EMBL/GenBank/DDBJ whole genome shotgun (WGS) entry which is preliminary data.</text>
</comment>
<dbReference type="RefSeq" id="WP_267222921.1">
    <property type="nucleotide sequence ID" value="NZ_JAPCWC010000018.1"/>
</dbReference>
<reference evidence="2 3" key="1">
    <citation type="submission" date="2024-09" db="EMBL/GenBank/DDBJ databases">
        <authorList>
            <person name="Sun Q."/>
            <person name="Mori K."/>
        </authorList>
    </citation>
    <scope>NUCLEOTIDE SEQUENCE [LARGE SCALE GENOMIC DNA]</scope>
    <source>
        <strain evidence="2 3">CICC 11035S</strain>
    </source>
</reference>
<organism evidence="2 3">
    <name type="scientific">Novosphingobium clariflavum</name>
    <dbReference type="NCBI Taxonomy" id="2029884"/>
    <lineage>
        <taxon>Bacteria</taxon>
        <taxon>Pseudomonadati</taxon>
        <taxon>Pseudomonadota</taxon>
        <taxon>Alphaproteobacteria</taxon>
        <taxon>Sphingomonadales</taxon>
        <taxon>Sphingomonadaceae</taxon>
        <taxon>Novosphingobium</taxon>
    </lineage>
</organism>
<keyword evidence="1" id="KW-0732">Signal</keyword>
<evidence type="ECO:0008006" key="4">
    <source>
        <dbReference type="Google" id="ProtNLM"/>
    </source>
</evidence>
<accession>A0ABV6S2U1</accession>
<keyword evidence="3" id="KW-1185">Reference proteome</keyword>
<dbReference type="Proteomes" id="UP001589858">
    <property type="component" value="Unassembled WGS sequence"/>
</dbReference>
<gene>
    <name evidence="2" type="ORF">ACFFF8_00425</name>
</gene>
<evidence type="ECO:0000313" key="2">
    <source>
        <dbReference type="EMBL" id="MFC0683052.1"/>
    </source>
</evidence>
<evidence type="ECO:0000313" key="3">
    <source>
        <dbReference type="Proteomes" id="UP001589858"/>
    </source>
</evidence>
<dbReference type="EMBL" id="JBHLTM010000002">
    <property type="protein sequence ID" value="MFC0683052.1"/>
    <property type="molecule type" value="Genomic_DNA"/>
</dbReference>
<proteinExistence type="predicted"/>
<name>A0ABV6S2U1_9SPHN</name>